<feature type="transmembrane region" description="Helical" evidence="2">
    <location>
        <begin position="6"/>
        <end position="31"/>
    </location>
</feature>
<dbReference type="AlphaFoldDB" id="A0A8H5CG69"/>
<feature type="region of interest" description="Disordered" evidence="1">
    <location>
        <begin position="97"/>
        <end position="141"/>
    </location>
</feature>
<dbReference type="Proteomes" id="UP000559256">
    <property type="component" value="Unassembled WGS sequence"/>
</dbReference>
<proteinExistence type="predicted"/>
<comment type="caution">
    <text evidence="3">The sequence shown here is derived from an EMBL/GenBank/DDBJ whole genome shotgun (WGS) entry which is preliminary data.</text>
</comment>
<keyword evidence="2" id="KW-0472">Membrane</keyword>
<feature type="compositionally biased region" description="Low complexity" evidence="1">
    <location>
        <begin position="114"/>
        <end position="127"/>
    </location>
</feature>
<keyword evidence="4" id="KW-1185">Reference proteome</keyword>
<keyword evidence="2" id="KW-1133">Transmembrane helix</keyword>
<evidence type="ECO:0000256" key="2">
    <source>
        <dbReference type="SAM" id="Phobius"/>
    </source>
</evidence>
<evidence type="ECO:0000313" key="3">
    <source>
        <dbReference type="EMBL" id="KAF5340486.1"/>
    </source>
</evidence>
<reference evidence="3 4" key="1">
    <citation type="journal article" date="2020" name="ISME J.">
        <title>Uncovering the hidden diversity of litter-decomposition mechanisms in mushroom-forming fungi.</title>
        <authorList>
            <person name="Floudas D."/>
            <person name="Bentzer J."/>
            <person name="Ahren D."/>
            <person name="Johansson T."/>
            <person name="Persson P."/>
            <person name="Tunlid A."/>
        </authorList>
    </citation>
    <scope>NUCLEOTIDE SEQUENCE [LARGE SCALE GENOMIC DNA]</scope>
    <source>
        <strain evidence="3 4">CBS 291.85</strain>
    </source>
</reference>
<gene>
    <name evidence="3" type="ORF">D9758_014539</name>
</gene>
<accession>A0A8H5CG69</accession>
<protein>
    <submittedName>
        <fullName evidence="3">Uncharacterized protein</fullName>
    </submittedName>
</protein>
<name>A0A8H5CG69_9AGAR</name>
<feature type="region of interest" description="Disordered" evidence="1">
    <location>
        <begin position="48"/>
        <end position="76"/>
    </location>
</feature>
<keyword evidence="2" id="KW-0812">Transmembrane</keyword>
<evidence type="ECO:0000256" key="1">
    <source>
        <dbReference type="SAM" id="MobiDB-lite"/>
    </source>
</evidence>
<sequence>MIEPSSYSFLPSCLFCILLYSTLLSLATVYIQPRASRRDPVAYLPPETTPISISTPPHPGHSPHHAPLTRFTGSPPSVTGNRYHALLPLDLFPTFNLIQQPSGKPQADPLPTLQASPSQSRPQPQRPSVRKAQASRSLPEAARDKLAFLFQNFQY</sequence>
<dbReference type="EMBL" id="JAACJM010000175">
    <property type="protein sequence ID" value="KAF5340486.1"/>
    <property type="molecule type" value="Genomic_DNA"/>
</dbReference>
<evidence type="ECO:0000313" key="4">
    <source>
        <dbReference type="Proteomes" id="UP000559256"/>
    </source>
</evidence>
<organism evidence="3 4">
    <name type="scientific">Tetrapyrgos nigripes</name>
    <dbReference type="NCBI Taxonomy" id="182062"/>
    <lineage>
        <taxon>Eukaryota</taxon>
        <taxon>Fungi</taxon>
        <taxon>Dikarya</taxon>
        <taxon>Basidiomycota</taxon>
        <taxon>Agaricomycotina</taxon>
        <taxon>Agaricomycetes</taxon>
        <taxon>Agaricomycetidae</taxon>
        <taxon>Agaricales</taxon>
        <taxon>Marasmiineae</taxon>
        <taxon>Marasmiaceae</taxon>
        <taxon>Tetrapyrgos</taxon>
    </lineage>
</organism>